<dbReference type="EMBL" id="BJMM01000002">
    <property type="protein sequence ID" value="GEB48016.1"/>
    <property type="molecule type" value="Genomic_DNA"/>
</dbReference>
<evidence type="ECO:0000313" key="9">
    <source>
        <dbReference type="Proteomes" id="UP000319210"/>
    </source>
</evidence>
<dbReference type="Proteomes" id="UP000319210">
    <property type="component" value="Unassembled WGS sequence"/>
</dbReference>
<evidence type="ECO:0000313" key="8">
    <source>
        <dbReference type="EMBL" id="GEB48016.1"/>
    </source>
</evidence>
<dbReference type="RefSeq" id="WP_086814697.1">
    <property type="nucleotide sequence ID" value="NZ_BJMM01000002.1"/>
</dbReference>
<keyword evidence="6 7" id="KW-0503">Monooxygenase</keyword>
<dbReference type="GO" id="GO:0004497">
    <property type="term" value="F:monooxygenase activity"/>
    <property type="evidence" value="ECO:0007669"/>
    <property type="project" value="UniProtKB-KW"/>
</dbReference>
<dbReference type="Pfam" id="PF00067">
    <property type="entry name" value="p450"/>
    <property type="match status" value="1"/>
</dbReference>
<dbReference type="PRINTS" id="PR00359">
    <property type="entry name" value="BP450"/>
</dbReference>
<evidence type="ECO:0000256" key="4">
    <source>
        <dbReference type="ARBA" id="ARBA00023002"/>
    </source>
</evidence>
<dbReference type="PANTHER" id="PTHR46696">
    <property type="entry name" value="P450, PUTATIVE (EUROFUNG)-RELATED"/>
    <property type="match status" value="1"/>
</dbReference>
<dbReference type="InterPro" id="IPR036396">
    <property type="entry name" value="Cyt_P450_sf"/>
</dbReference>
<dbReference type="PANTHER" id="PTHR46696:SF1">
    <property type="entry name" value="CYTOCHROME P450 YJIB-RELATED"/>
    <property type="match status" value="1"/>
</dbReference>
<keyword evidence="2 7" id="KW-0349">Heme</keyword>
<evidence type="ECO:0000256" key="1">
    <source>
        <dbReference type="ARBA" id="ARBA00010617"/>
    </source>
</evidence>
<proteinExistence type="inferred from homology"/>
<organism evidence="8 9">
    <name type="scientific">Streptomyces cacaoi</name>
    <dbReference type="NCBI Taxonomy" id="1898"/>
    <lineage>
        <taxon>Bacteria</taxon>
        <taxon>Bacillati</taxon>
        <taxon>Actinomycetota</taxon>
        <taxon>Actinomycetes</taxon>
        <taxon>Kitasatosporales</taxon>
        <taxon>Streptomycetaceae</taxon>
        <taxon>Streptomyces</taxon>
    </lineage>
</organism>
<keyword evidence="5 7" id="KW-0408">Iron</keyword>
<evidence type="ECO:0000256" key="5">
    <source>
        <dbReference type="ARBA" id="ARBA00023004"/>
    </source>
</evidence>
<dbReference type="FunFam" id="1.10.630.10:FF:000018">
    <property type="entry name" value="Cytochrome P450 monooxygenase"/>
    <property type="match status" value="1"/>
</dbReference>
<dbReference type="GO" id="GO:0020037">
    <property type="term" value="F:heme binding"/>
    <property type="evidence" value="ECO:0007669"/>
    <property type="project" value="InterPro"/>
</dbReference>
<reference evidence="8 9" key="1">
    <citation type="submission" date="2019-06" db="EMBL/GenBank/DDBJ databases">
        <title>Whole genome shotgun sequence of Streptomyces cacaoi subsp. cacaoi NBRC 12748.</title>
        <authorList>
            <person name="Hosoyama A."/>
            <person name="Uohara A."/>
            <person name="Ohji S."/>
            <person name="Ichikawa N."/>
        </authorList>
    </citation>
    <scope>NUCLEOTIDE SEQUENCE [LARGE SCALE GENOMIC DNA]</scope>
    <source>
        <strain evidence="8 9">NBRC 12748</strain>
    </source>
</reference>
<comment type="caution">
    <text evidence="8">The sequence shown here is derived from an EMBL/GenBank/DDBJ whole genome shotgun (WGS) entry which is preliminary data.</text>
</comment>
<evidence type="ECO:0000256" key="2">
    <source>
        <dbReference type="ARBA" id="ARBA00022617"/>
    </source>
</evidence>
<dbReference type="AlphaFoldDB" id="A0A4Y3QRJ6"/>
<name>A0A4Y3QRJ6_STRCI</name>
<dbReference type="CDD" id="cd11029">
    <property type="entry name" value="CYP107-like"/>
    <property type="match status" value="1"/>
</dbReference>
<keyword evidence="9" id="KW-1185">Reference proteome</keyword>
<dbReference type="PROSITE" id="PS00086">
    <property type="entry name" value="CYTOCHROME_P450"/>
    <property type="match status" value="1"/>
</dbReference>
<evidence type="ECO:0000256" key="3">
    <source>
        <dbReference type="ARBA" id="ARBA00022723"/>
    </source>
</evidence>
<dbReference type="InterPro" id="IPR002397">
    <property type="entry name" value="Cyt_P450_B"/>
</dbReference>
<gene>
    <name evidence="8" type="ORF">SCA03_05670</name>
</gene>
<comment type="similarity">
    <text evidence="1 7">Belongs to the cytochrome P450 family.</text>
</comment>
<evidence type="ECO:0000256" key="6">
    <source>
        <dbReference type="ARBA" id="ARBA00023033"/>
    </source>
</evidence>
<evidence type="ECO:0000256" key="7">
    <source>
        <dbReference type="RuleBase" id="RU000461"/>
    </source>
</evidence>
<dbReference type="Gene3D" id="1.10.630.10">
    <property type="entry name" value="Cytochrome P450"/>
    <property type="match status" value="1"/>
</dbReference>
<dbReference type="OrthoDB" id="5500002at2"/>
<protein>
    <submittedName>
        <fullName evidence="8">Cytochrome P450</fullName>
    </submittedName>
</protein>
<dbReference type="GO" id="GO:0005506">
    <property type="term" value="F:iron ion binding"/>
    <property type="evidence" value="ECO:0007669"/>
    <property type="project" value="InterPro"/>
</dbReference>
<keyword evidence="3 7" id="KW-0479">Metal-binding</keyword>
<sequence length="415" mass="45150">MTAPTPPLPLGEEFIQDAHTVAARLRSTAPVRFVELPGGFPVWLVTGHAEARAAVTDPRLSSHGVYDRLERMRLGDGADTESRFAPELARNLLNLDPPDHTRLRSLLTKVFTARAVAPLRPRIEAIADELLDAMEADDAAETPGGAGEHRDLLADYALPLPIRVICELLGVPFADRDRFTAWSRTMVAAGTPDEIGAASLRMAGYLGDLVERKRAHPGEDLLTRLVHVSEDGDRLSRNELISTALVLLTGGFETTVNLIGSGTLALLRHPDQLALLRERPELLPGAVEEFLRYETPNNLSSPRYATEPVELGGVTVPEGHFVMVSWLAANRDVRFAAPDRLDITRPAAGHLAFGHGIHHCVGAPLARLEGEIAFGRLLARFPGLALAAAPENLRWRHSTAMHGLEELPVRLHPAP</sequence>
<dbReference type="GO" id="GO:0016705">
    <property type="term" value="F:oxidoreductase activity, acting on paired donors, with incorporation or reduction of molecular oxygen"/>
    <property type="evidence" value="ECO:0007669"/>
    <property type="project" value="InterPro"/>
</dbReference>
<keyword evidence="4 7" id="KW-0560">Oxidoreductase</keyword>
<dbReference type="InterPro" id="IPR017972">
    <property type="entry name" value="Cyt_P450_CS"/>
</dbReference>
<accession>A0A4Y3QRJ6</accession>
<dbReference type="SUPFAM" id="SSF48264">
    <property type="entry name" value="Cytochrome P450"/>
    <property type="match status" value="1"/>
</dbReference>
<dbReference type="InterPro" id="IPR001128">
    <property type="entry name" value="Cyt_P450"/>
</dbReference>